<gene>
    <name evidence="1" type="ORF">E4M00_15500</name>
</gene>
<organism evidence="1 2">
    <name type="scientific">Orlajensenia leifsoniae</name>
    <dbReference type="NCBI Taxonomy" id="2561933"/>
    <lineage>
        <taxon>Bacteria</taxon>
        <taxon>Bacillati</taxon>
        <taxon>Actinomycetota</taxon>
        <taxon>Actinomycetes</taxon>
        <taxon>Micrococcales</taxon>
        <taxon>Microbacteriaceae</taxon>
        <taxon>Orlajensenia</taxon>
    </lineage>
</organism>
<accession>A0A4Y9QS89</accession>
<name>A0A4Y9QS89_9MICO</name>
<evidence type="ECO:0000313" key="2">
    <source>
        <dbReference type="Proteomes" id="UP000298127"/>
    </source>
</evidence>
<keyword evidence="2" id="KW-1185">Reference proteome</keyword>
<evidence type="ECO:0008006" key="3">
    <source>
        <dbReference type="Google" id="ProtNLM"/>
    </source>
</evidence>
<evidence type="ECO:0000313" key="1">
    <source>
        <dbReference type="EMBL" id="TFV95077.1"/>
    </source>
</evidence>
<dbReference type="EMBL" id="SPQZ01000007">
    <property type="protein sequence ID" value="TFV95077.1"/>
    <property type="molecule type" value="Genomic_DNA"/>
</dbReference>
<reference evidence="1 2" key="1">
    <citation type="journal article" date="2018" name="J. Microbiol.">
        <title>Leifsonia flava sp. nov., a novel actinobacterium isolated from the rhizosphere of Aquilegia viridiflora.</title>
        <authorList>
            <person name="Cai Y."/>
            <person name="Tao W.Z."/>
            <person name="Ma Y.J."/>
            <person name="Cheng J."/>
            <person name="Zhang M.Y."/>
            <person name="Zhang Y.X."/>
        </authorList>
    </citation>
    <scope>NUCLEOTIDE SEQUENCE [LARGE SCALE GENOMIC DNA]</scope>
    <source>
        <strain evidence="1 2">SYP-B2174</strain>
    </source>
</reference>
<dbReference type="AlphaFoldDB" id="A0A4Y9QS89"/>
<comment type="caution">
    <text evidence="1">The sequence shown here is derived from an EMBL/GenBank/DDBJ whole genome shotgun (WGS) entry which is preliminary data.</text>
</comment>
<protein>
    <recommendedName>
        <fullName evidence="3">Tetratricopeptide repeat protein</fullName>
    </recommendedName>
</protein>
<proteinExistence type="predicted"/>
<dbReference type="RefSeq" id="WP_135121401.1">
    <property type="nucleotide sequence ID" value="NZ_SPQZ01000007.1"/>
</dbReference>
<dbReference type="Proteomes" id="UP000298127">
    <property type="component" value="Unassembled WGS sequence"/>
</dbReference>
<sequence length="201" mass="21627">MTQLITWESIEGLERRAPRLVATPDQHRAVAETVTAWATDAASFDVDDGITRAHLLLVGAEHLEMAGDLDEARRLAETAATHPTAEPFGAHPTLISLAFASGDVDRAVALADEVRAAPEAGLHIILMIAETFELNGDLARAERWNTIGARRASAASLSPTEQYLTFLGGRFRARRDAGKPLDGLDDEAQELRAEAGLDPLV</sequence>